<dbReference type="CDD" id="cd07377">
    <property type="entry name" value="WHTH_GntR"/>
    <property type="match status" value="1"/>
</dbReference>
<dbReference type="AlphaFoldDB" id="A0A3A8A6P3"/>
<dbReference type="GO" id="GO:0045892">
    <property type="term" value="P:negative regulation of DNA-templated transcription"/>
    <property type="evidence" value="ECO:0007669"/>
    <property type="project" value="TreeGrafter"/>
</dbReference>
<dbReference type="EMBL" id="QFWV02000009">
    <property type="protein sequence ID" value="RKF05536.1"/>
    <property type="molecule type" value="Genomic_DNA"/>
</dbReference>
<evidence type="ECO:0000256" key="2">
    <source>
        <dbReference type="ARBA" id="ARBA00023125"/>
    </source>
</evidence>
<dbReference type="InterPro" id="IPR050679">
    <property type="entry name" value="Bact_HTH_transcr_reg"/>
</dbReference>
<evidence type="ECO:0000313" key="6">
    <source>
        <dbReference type="Proteomes" id="UP000246132"/>
    </source>
</evidence>
<gene>
    <name evidence="5" type="ORF">DEM25_017345</name>
</gene>
<dbReference type="InterPro" id="IPR036388">
    <property type="entry name" value="WH-like_DNA-bd_sf"/>
</dbReference>
<dbReference type="SUPFAM" id="SSF46785">
    <property type="entry name" value="Winged helix' DNA-binding domain"/>
    <property type="match status" value="1"/>
</dbReference>
<accession>A0A3A8A6P3</accession>
<dbReference type="PRINTS" id="PR00035">
    <property type="entry name" value="HTHGNTR"/>
</dbReference>
<keyword evidence="3" id="KW-0804">Transcription</keyword>
<dbReference type="Gene3D" id="1.10.10.10">
    <property type="entry name" value="Winged helix-like DNA-binding domain superfamily/Winged helix DNA-binding domain"/>
    <property type="match status" value="1"/>
</dbReference>
<organism evidence="5 6">
    <name type="scientific">Oceaniradius stylonematis</name>
    <dbReference type="NCBI Taxonomy" id="2184161"/>
    <lineage>
        <taxon>Bacteria</taxon>
        <taxon>Pseudomonadati</taxon>
        <taxon>Pseudomonadota</taxon>
        <taxon>Alphaproteobacteria</taxon>
        <taxon>Hyphomicrobiales</taxon>
        <taxon>Ahrensiaceae</taxon>
        <taxon>Oceaniradius</taxon>
    </lineage>
</organism>
<dbReference type="InterPro" id="IPR011663">
    <property type="entry name" value="UTRA"/>
</dbReference>
<dbReference type="PROSITE" id="PS50949">
    <property type="entry name" value="HTH_GNTR"/>
    <property type="match status" value="1"/>
</dbReference>
<keyword evidence="1" id="KW-0805">Transcription regulation</keyword>
<keyword evidence="2" id="KW-0238">DNA-binding</keyword>
<dbReference type="InterPro" id="IPR000524">
    <property type="entry name" value="Tscrpt_reg_HTH_GntR"/>
</dbReference>
<name>A0A3A8A6P3_9HYPH</name>
<comment type="caution">
    <text evidence="5">The sequence shown here is derived from an EMBL/GenBank/DDBJ whole genome shotgun (WGS) entry which is preliminary data.</text>
</comment>
<proteinExistence type="predicted"/>
<dbReference type="SMART" id="SM00866">
    <property type="entry name" value="UTRA"/>
    <property type="match status" value="1"/>
</dbReference>
<dbReference type="Pfam" id="PF07702">
    <property type="entry name" value="UTRA"/>
    <property type="match status" value="1"/>
</dbReference>
<keyword evidence="6" id="KW-1185">Reference proteome</keyword>
<evidence type="ECO:0000259" key="4">
    <source>
        <dbReference type="PROSITE" id="PS50949"/>
    </source>
</evidence>
<evidence type="ECO:0000313" key="5">
    <source>
        <dbReference type="EMBL" id="RKF05536.1"/>
    </source>
</evidence>
<protein>
    <submittedName>
        <fullName evidence="5">GntR family transcriptional regulator</fullName>
    </submittedName>
</protein>
<dbReference type="Pfam" id="PF00392">
    <property type="entry name" value="GntR"/>
    <property type="match status" value="1"/>
</dbReference>
<feature type="domain" description="HTH gntR-type" evidence="4">
    <location>
        <begin position="7"/>
        <end position="75"/>
    </location>
</feature>
<dbReference type="PANTHER" id="PTHR44846">
    <property type="entry name" value="MANNOSYL-D-GLYCERATE TRANSPORT/METABOLISM SYSTEM REPRESSOR MNGR-RELATED"/>
    <property type="match status" value="1"/>
</dbReference>
<evidence type="ECO:0000256" key="3">
    <source>
        <dbReference type="ARBA" id="ARBA00023163"/>
    </source>
</evidence>
<evidence type="ECO:0000256" key="1">
    <source>
        <dbReference type="ARBA" id="ARBA00023015"/>
    </source>
</evidence>
<dbReference type="SUPFAM" id="SSF64288">
    <property type="entry name" value="Chorismate lyase-like"/>
    <property type="match status" value="1"/>
</dbReference>
<dbReference type="GO" id="GO:0003677">
    <property type="term" value="F:DNA binding"/>
    <property type="evidence" value="ECO:0007669"/>
    <property type="project" value="UniProtKB-KW"/>
</dbReference>
<dbReference type="Gene3D" id="3.40.1410.10">
    <property type="entry name" value="Chorismate lyase-like"/>
    <property type="match status" value="1"/>
</dbReference>
<dbReference type="SMART" id="SM00345">
    <property type="entry name" value="HTH_GNTR"/>
    <property type="match status" value="1"/>
</dbReference>
<sequence length="238" mass="26939">MLEDGGAPLYVQIASVFRRKMRSGEWPVGMQLPTLEQLAQQLNVARVTIRQAMDLLEAERLIWRRQGKGTFVTAHARSRHWLTVATDWKELVRLIEGTESKLLESRDSANMPPLAGGEGRSTGSYRFLRKLHSYEGAPHLVLEIFLDKGVYEMAEEEFDSLPIIPVMSRLNGIEIGKAHQTLTVSVADPEISRYLNIDVGAATVEVVRSIQAKNEDVIYFGHLTYRADSFRLEMDLKK</sequence>
<dbReference type="Proteomes" id="UP000246132">
    <property type="component" value="Unassembled WGS sequence"/>
</dbReference>
<dbReference type="InterPro" id="IPR036390">
    <property type="entry name" value="WH_DNA-bd_sf"/>
</dbReference>
<dbReference type="InterPro" id="IPR028978">
    <property type="entry name" value="Chorismate_lyase_/UTRA_dom_sf"/>
</dbReference>
<dbReference type="GO" id="GO:0003700">
    <property type="term" value="F:DNA-binding transcription factor activity"/>
    <property type="evidence" value="ECO:0007669"/>
    <property type="project" value="InterPro"/>
</dbReference>
<dbReference type="PANTHER" id="PTHR44846:SF1">
    <property type="entry name" value="MANNOSYL-D-GLYCERATE TRANSPORT_METABOLISM SYSTEM REPRESSOR MNGR-RELATED"/>
    <property type="match status" value="1"/>
</dbReference>
<reference evidence="5 6" key="1">
    <citation type="journal article" date="2018" name="Int. J. Syst. Bacteriol.">
        <title>Oceaniradius stylonemae gen. nov., sp. nov., isolated from a red alga, Stylonema cornu-cervi.</title>
        <authorList>
            <person name="Jeong S."/>
        </authorList>
    </citation>
    <scope>NUCLEOTIDE SEQUENCE [LARGE SCALE GENOMIC DNA]</scope>
    <source>
        <strain evidence="5 6">StC1</strain>
    </source>
</reference>